<dbReference type="SUPFAM" id="SSF50249">
    <property type="entry name" value="Nucleic acid-binding proteins"/>
    <property type="match status" value="1"/>
</dbReference>
<dbReference type="EMBL" id="DWYY01000194">
    <property type="protein sequence ID" value="HJA94689.1"/>
    <property type="molecule type" value="Genomic_DNA"/>
</dbReference>
<reference evidence="3" key="2">
    <citation type="submission" date="2021-04" db="EMBL/GenBank/DDBJ databases">
        <authorList>
            <person name="Gilroy R."/>
        </authorList>
    </citation>
    <scope>NUCLEOTIDE SEQUENCE</scope>
    <source>
        <strain evidence="3">CHK179-7159</strain>
    </source>
</reference>
<dbReference type="Pfam" id="PF17783">
    <property type="entry name" value="WHD_CvfB"/>
    <property type="match status" value="1"/>
</dbReference>
<dbReference type="Proteomes" id="UP000886858">
    <property type="component" value="Unassembled WGS sequence"/>
</dbReference>
<comment type="caution">
    <text evidence="3">The sequence shown here is derived from an EMBL/GenBank/DDBJ whole genome shotgun (WGS) entry which is preliminary data.</text>
</comment>
<evidence type="ECO:0000259" key="2">
    <source>
        <dbReference type="PROSITE" id="PS50126"/>
    </source>
</evidence>
<protein>
    <submittedName>
        <fullName evidence="3">RNA-binding protein</fullName>
    </submittedName>
</protein>
<dbReference type="AlphaFoldDB" id="A0A9D2IA62"/>
<gene>
    <name evidence="3" type="ORF">H9717_16510</name>
</gene>
<dbReference type="Pfam" id="PF13509">
    <property type="entry name" value="S1_2"/>
    <property type="match status" value="2"/>
</dbReference>
<dbReference type="Gene3D" id="2.40.50.140">
    <property type="entry name" value="Nucleic acid-binding proteins"/>
    <property type="match status" value="2"/>
</dbReference>
<dbReference type="PIRSF" id="PIRSF012524">
    <property type="entry name" value="YitL_S1"/>
    <property type="match status" value="1"/>
</dbReference>
<dbReference type="Gene3D" id="1.10.10.10">
    <property type="entry name" value="Winged helix-like DNA-binding domain superfamily/Winged helix DNA-binding domain"/>
    <property type="match status" value="1"/>
</dbReference>
<evidence type="ECO:0000313" key="3">
    <source>
        <dbReference type="EMBL" id="HJA94689.1"/>
    </source>
</evidence>
<dbReference type="InterPro" id="IPR014464">
    <property type="entry name" value="CvfB_fam"/>
</dbReference>
<evidence type="ECO:0000313" key="4">
    <source>
        <dbReference type="Proteomes" id="UP000886858"/>
    </source>
</evidence>
<accession>A0A9D2IA62</accession>
<proteinExistence type="inferred from homology"/>
<comment type="similarity">
    <text evidence="1">Belongs to the CvfB family.</text>
</comment>
<reference evidence="3" key="1">
    <citation type="journal article" date="2021" name="PeerJ">
        <title>Extensive microbial diversity within the chicken gut microbiome revealed by metagenomics and culture.</title>
        <authorList>
            <person name="Gilroy R."/>
            <person name="Ravi A."/>
            <person name="Getino M."/>
            <person name="Pursley I."/>
            <person name="Horton D.L."/>
            <person name="Alikhan N.F."/>
            <person name="Baker D."/>
            <person name="Gharbi K."/>
            <person name="Hall N."/>
            <person name="Watson M."/>
            <person name="Adriaenssens E.M."/>
            <person name="Foster-Nyarko E."/>
            <person name="Jarju S."/>
            <person name="Secka A."/>
            <person name="Antonio M."/>
            <person name="Oren A."/>
            <person name="Chaudhuri R.R."/>
            <person name="La Ragione R."/>
            <person name="Hildebrand F."/>
            <person name="Pallen M.J."/>
        </authorList>
    </citation>
    <scope>NUCLEOTIDE SEQUENCE</scope>
    <source>
        <strain evidence="3">CHK179-7159</strain>
    </source>
</reference>
<dbReference type="GO" id="GO:0003676">
    <property type="term" value="F:nucleic acid binding"/>
    <property type="evidence" value="ECO:0007669"/>
    <property type="project" value="InterPro"/>
</dbReference>
<organism evidence="3 4">
    <name type="scientific">Candidatus Eisenbergiella merdipullorum</name>
    <dbReference type="NCBI Taxonomy" id="2838553"/>
    <lineage>
        <taxon>Bacteria</taxon>
        <taxon>Bacillati</taxon>
        <taxon>Bacillota</taxon>
        <taxon>Clostridia</taxon>
        <taxon>Lachnospirales</taxon>
        <taxon>Lachnospiraceae</taxon>
        <taxon>Eisenbergiella</taxon>
    </lineage>
</organism>
<evidence type="ECO:0000256" key="1">
    <source>
        <dbReference type="PIRNR" id="PIRNR012524"/>
    </source>
</evidence>
<feature type="domain" description="S1 motif" evidence="2">
    <location>
        <begin position="147"/>
        <end position="208"/>
    </location>
</feature>
<dbReference type="InterPro" id="IPR012340">
    <property type="entry name" value="NA-bd_OB-fold"/>
</dbReference>
<dbReference type="PANTHER" id="PTHR37296:SF1">
    <property type="entry name" value="CONSERVED VIRULENCE FACTOR B"/>
    <property type="match status" value="1"/>
</dbReference>
<sequence>MRIEVGKRQELKVIKKVDFGVYLALEGNPEERVLLPAKQVPAGCQVGERLEVFVYRDSKDRLISTTAQPALCVGEVGVLTVAQTGKVGAFLSWGLEKDLFLPFREQTRPVKAGDSFPVALYVDKSGRLCATMKIYHYLRTDSPYKKDDRVHGYLYEISRQFGAFVAVDDKYSALIPPREMYGTLKAGDRIEARVTAVHEDGKLDLSVRDKAYLMIGKDAQKVLEAIEGAGGALPFNDKAAPELIREKMQMSKNEFKRAVGHLLKEGKVEITGNEIQKK</sequence>
<dbReference type="InterPro" id="IPR039566">
    <property type="entry name" value="CvfB_S1_st"/>
</dbReference>
<dbReference type="SMART" id="SM00316">
    <property type="entry name" value="S1"/>
    <property type="match status" value="3"/>
</dbReference>
<dbReference type="PANTHER" id="PTHR37296">
    <property type="entry name" value="CONSERVED VIRULENCE FACTOR B"/>
    <property type="match status" value="1"/>
</dbReference>
<dbReference type="InterPro" id="IPR003029">
    <property type="entry name" value="S1_domain"/>
</dbReference>
<dbReference type="Pfam" id="PF21543">
    <property type="entry name" value="CvfB_2nd"/>
    <property type="match status" value="1"/>
</dbReference>
<dbReference type="PROSITE" id="PS50126">
    <property type="entry name" value="S1"/>
    <property type="match status" value="1"/>
</dbReference>
<name>A0A9D2IA62_9FIRM</name>
<dbReference type="InterPro" id="IPR040764">
    <property type="entry name" value="CvfB_WH"/>
</dbReference>
<dbReference type="InterPro" id="IPR048587">
    <property type="entry name" value="CvfB_S1_3rd"/>
</dbReference>
<dbReference type="InterPro" id="IPR036388">
    <property type="entry name" value="WH-like_DNA-bd_sf"/>
</dbReference>